<dbReference type="PANTHER" id="PTHR38926:SF5">
    <property type="entry name" value="F-BOX AND LEUCINE-RICH REPEAT PROTEIN 6"/>
    <property type="match status" value="1"/>
</dbReference>
<accession>A0AA39DAL1</accession>
<dbReference type="AlphaFoldDB" id="A0AA39DAL1"/>
<organism evidence="1 2">
    <name type="scientific">Vitis rotundifolia</name>
    <name type="common">Muscadine grape</name>
    <dbReference type="NCBI Taxonomy" id="103349"/>
    <lineage>
        <taxon>Eukaryota</taxon>
        <taxon>Viridiplantae</taxon>
        <taxon>Streptophyta</taxon>
        <taxon>Embryophyta</taxon>
        <taxon>Tracheophyta</taxon>
        <taxon>Spermatophyta</taxon>
        <taxon>Magnoliopsida</taxon>
        <taxon>eudicotyledons</taxon>
        <taxon>Gunneridae</taxon>
        <taxon>Pentapetalae</taxon>
        <taxon>rosids</taxon>
        <taxon>Vitales</taxon>
        <taxon>Vitaceae</taxon>
        <taxon>Viteae</taxon>
        <taxon>Vitis</taxon>
    </lineage>
</organism>
<proteinExistence type="predicted"/>
<reference evidence="1 2" key="1">
    <citation type="journal article" date="2023" name="BMC Biotechnol.">
        <title>Vitis rotundifolia cv Carlos genome sequencing.</title>
        <authorList>
            <person name="Huff M."/>
            <person name="Hulse-Kemp A."/>
            <person name="Scheffler B."/>
            <person name="Youngblood R."/>
            <person name="Simpson S."/>
            <person name="Babiker E."/>
            <person name="Staton M."/>
        </authorList>
    </citation>
    <scope>NUCLEOTIDE SEQUENCE [LARGE SCALE GENOMIC DNA]</scope>
    <source>
        <tissue evidence="1">Leaf</tissue>
    </source>
</reference>
<evidence type="ECO:0008006" key="3">
    <source>
        <dbReference type="Google" id="ProtNLM"/>
    </source>
</evidence>
<comment type="caution">
    <text evidence="1">The sequence shown here is derived from an EMBL/GenBank/DDBJ whole genome shotgun (WGS) entry which is preliminary data.</text>
</comment>
<dbReference type="InterPro" id="IPR032675">
    <property type="entry name" value="LRR_dom_sf"/>
</dbReference>
<dbReference type="PANTHER" id="PTHR38926">
    <property type="entry name" value="F-BOX DOMAIN CONTAINING PROTEIN, EXPRESSED"/>
    <property type="match status" value="1"/>
</dbReference>
<gene>
    <name evidence="1" type="ORF">PVL29_025096</name>
</gene>
<dbReference type="Gene3D" id="3.80.10.10">
    <property type="entry name" value="Ribonuclease Inhibitor"/>
    <property type="match status" value="1"/>
</dbReference>
<dbReference type="Proteomes" id="UP001168098">
    <property type="component" value="Unassembled WGS sequence"/>
</dbReference>
<name>A0AA39DAL1_VITRO</name>
<evidence type="ECO:0000313" key="1">
    <source>
        <dbReference type="EMBL" id="KAJ9676405.1"/>
    </source>
</evidence>
<evidence type="ECO:0000313" key="2">
    <source>
        <dbReference type="Proteomes" id="UP001168098"/>
    </source>
</evidence>
<keyword evidence="2" id="KW-1185">Reference proteome</keyword>
<sequence>MCFMESLLLDIPFVCKSWHKASRDPQCWDPDKPFVERLAMEYGGNLSITAFVKFIVNRSCGCATIIKCPRLKVIDVGNYNTRIDAIMPKIISKWKSLEMMRLRKFYMKEIVPQIGLHCNNFISLSAPYTNIGKDEASAIMDSLPKLKYLDLHTSYFEKETLVMILQAANSLSI</sequence>
<dbReference type="EMBL" id="JARBHA010000018">
    <property type="protein sequence ID" value="KAJ9676405.1"/>
    <property type="molecule type" value="Genomic_DNA"/>
</dbReference>
<protein>
    <recommendedName>
        <fullName evidence="3">F-box/LRR-repeat protein</fullName>
    </recommendedName>
</protein>
<dbReference type="SUPFAM" id="SSF52047">
    <property type="entry name" value="RNI-like"/>
    <property type="match status" value="1"/>
</dbReference>